<dbReference type="STRING" id="4846.A0A367JEZ4"/>
<feature type="transmembrane region" description="Helical" evidence="2">
    <location>
        <begin position="6"/>
        <end position="29"/>
    </location>
</feature>
<feature type="compositionally biased region" description="Basic and acidic residues" evidence="1">
    <location>
        <begin position="190"/>
        <end position="201"/>
    </location>
</feature>
<accession>A0A367JEZ4</accession>
<comment type="caution">
    <text evidence="3">The sequence shown here is derived from an EMBL/GenBank/DDBJ whole genome shotgun (WGS) entry which is preliminary data.</text>
</comment>
<organism evidence="3 4">
    <name type="scientific">Rhizopus stolonifer</name>
    <name type="common">Rhizopus nigricans</name>
    <dbReference type="NCBI Taxonomy" id="4846"/>
    <lineage>
        <taxon>Eukaryota</taxon>
        <taxon>Fungi</taxon>
        <taxon>Fungi incertae sedis</taxon>
        <taxon>Mucoromycota</taxon>
        <taxon>Mucoromycotina</taxon>
        <taxon>Mucoromycetes</taxon>
        <taxon>Mucorales</taxon>
        <taxon>Mucorineae</taxon>
        <taxon>Rhizopodaceae</taxon>
        <taxon>Rhizopus</taxon>
    </lineage>
</organism>
<evidence type="ECO:0000313" key="3">
    <source>
        <dbReference type="EMBL" id="RCH88513.1"/>
    </source>
</evidence>
<dbReference type="OrthoDB" id="2260962at2759"/>
<proteinExistence type="predicted"/>
<keyword evidence="2" id="KW-1133">Transmembrane helix</keyword>
<name>A0A367JEZ4_RHIST</name>
<evidence type="ECO:0000313" key="4">
    <source>
        <dbReference type="Proteomes" id="UP000253551"/>
    </source>
</evidence>
<dbReference type="Proteomes" id="UP000253551">
    <property type="component" value="Unassembled WGS sequence"/>
</dbReference>
<evidence type="ECO:0000256" key="1">
    <source>
        <dbReference type="SAM" id="MobiDB-lite"/>
    </source>
</evidence>
<keyword evidence="4" id="KW-1185">Reference proteome</keyword>
<feature type="region of interest" description="Disordered" evidence="1">
    <location>
        <begin position="185"/>
        <end position="210"/>
    </location>
</feature>
<feature type="region of interest" description="Disordered" evidence="1">
    <location>
        <begin position="651"/>
        <end position="678"/>
    </location>
</feature>
<reference evidence="3 4" key="1">
    <citation type="journal article" date="2018" name="G3 (Bethesda)">
        <title>Phylogenetic and Phylogenomic Definition of Rhizopus Species.</title>
        <authorList>
            <person name="Gryganskyi A.P."/>
            <person name="Golan J."/>
            <person name="Dolatabadi S."/>
            <person name="Mondo S."/>
            <person name="Robb S."/>
            <person name="Idnurm A."/>
            <person name="Muszewska A."/>
            <person name="Steczkiewicz K."/>
            <person name="Masonjones S."/>
            <person name="Liao H.L."/>
            <person name="Gajdeczka M.T."/>
            <person name="Anike F."/>
            <person name="Vuek A."/>
            <person name="Anishchenko I.M."/>
            <person name="Voigt K."/>
            <person name="de Hoog G.S."/>
            <person name="Smith M.E."/>
            <person name="Heitman J."/>
            <person name="Vilgalys R."/>
            <person name="Stajich J.E."/>
        </authorList>
    </citation>
    <scope>NUCLEOTIDE SEQUENCE [LARGE SCALE GENOMIC DNA]</scope>
    <source>
        <strain evidence="3 4">LSU 92-RS-03</strain>
    </source>
</reference>
<keyword evidence="2" id="KW-0812">Transmembrane</keyword>
<sequence>MPEQMFPIWAIVLIALLASVFITTLFLYIKMRKRSKTSVHFDDEEMNNEKETLSRIESLQTLVTQKHKSSLTIQKPSMDFSAVLPPMPPLTKTLTQYNNDSIIDNESLAKELDTSLLAPSQSNLNFSDKIELNELYDSTRQQEEFISIDLDAPISPVPKSHSPKVFDKVFEHQVSLSKAQNVSSSSAKTIADKPEIKEKTDQLAQDSPVPLNSLEPVSKVVIRSTSSRKNRSFITLNDNEKRKSKFGSVRFNSVRAPKSSEHLTITSGSMRRLVRESILVEDDHALPLPSAATIASNTNASRKPMTNTSVLEIAGWWDTPKSSSTSFQVEKQPLKTIISGGDSTSSSSTPPQYRASLSTSVFSHGTLSKSSMLEAASAMSRHSSFKKTSAGTLGRNTLRNIAAQNVNRSLKSLFDAASNTVVPDDSLKMEIDDDSYVDSSNDSIVSSTQQAHCRIQRKGTYSSKRSYLHQETQLVSSESSTKYALSDEESEVMSNELLNDHLQHIDATVQEAASDTVSSTGKVNVVRHMLQETWNNNIKDSGSTYSMLSEIELSSPLPLNTKLPSRLAQYSSQHPQVPLEDSVAISGPKPSASFSSSTVRTVILAVDTSDLANTRQNAITTKHGSNKIQQDHDSFRFSSTSSAVMNDSNILFSSPRHSSIGSSTRNHSRKSSGGSSAATALRLSNGHTNKTWNGRANKATRPSVVQQFGNNQVDERAFFSTMRKGQKTRAHIPWSTLEQEKTPAQIERDKYLQARQ</sequence>
<dbReference type="AlphaFoldDB" id="A0A367JEZ4"/>
<dbReference type="EMBL" id="PJQM01003507">
    <property type="protein sequence ID" value="RCH88513.1"/>
    <property type="molecule type" value="Genomic_DNA"/>
</dbReference>
<evidence type="ECO:0000256" key="2">
    <source>
        <dbReference type="SAM" id="Phobius"/>
    </source>
</evidence>
<keyword evidence="2" id="KW-0472">Membrane</keyword>
<gene>
    <name evidence="3" type="ORF">CU098_003979</name>
</gene>
<protein>
    <submittedName>
        <fullName evidence="3">Uncharacterized protein</fullName>
    </submittedName>
</protein>